<dbReference type="GO" id="GO:0016757">
    <property type="term" value="F:glycosyltransferase activity"/>
    <property type="evidence" value="ECO:0007669"/>
    <property type="project" value="UniProtKB-KW"/>
</dbReference>
<name>A0A517SXD1_9BACT</name>
<dbReference type="CDD" id="cd03801">
    <property type="entry name" value="GT4_PimA-like"/>
    <property type="match status" value="1"/>
</dbReference>
<proteinExistence type="predicted"/>
<dbReference type="Gene3D" id="3.40.50.2000">
    <property type="entry name" value="Glycogen Phosphorylase B"/>
    <property type="match status" value="2"/>
</dbReference>
<dbReference type="OrthoDB" id="9795746at2"/>
<keyword evidence="3" id="KW-1185">Reference proteome</keyword>
<organism evidence="2 3">
    <name type="scientific">Stieleria bergensis</name>
    <dbReference type="NCBI Taxonomy" id="2528025"/>
    <lineage>
        <taxon>Bacteria</taxon>
        <taxon>Pseudomonadati</taxon>
        <taxon>Planctomycetota</taxon>
        <taxon>Planctomycetia</taxon>
        <taxon>Pirellulales</taxon>
        <taxon>Pirellulaceae</taxon>
        <taxon>Stieleria</taxon>
    </lineage>
</organism>
<keyword evidence="2" id="KW-0328">Glycosyltransferase</keyword>
<dbReference type="AlphaFoldDB" id="A0A517SXD1"/>
<evidence type="ECO:0000313" key="2">
    <source>
        <dbReference type="EMBL" id="QDT60799.1"/>
    </source>
</evidence>
<dbReference type="InterPro" id="IPR050194">
    <property type="entry name" value="Glycosyltransferase_grp1"/>
</dbReference>
<dbReference type="EMBL" id="CP036272">
    <property type="protein sequence ID" value="QDT60799.1"/>
    <property type="molecule type" value="Genomic_DNA"/>
</dbReference>
<protein>
    <submittedName>
        <fullName evidence="2">Alpha-D-kanosaminyltransferase</fullName>
        <ecNumber evidence="2">2.4.1.301</ecNumber>
    </submittedName>
</protein>
<sequence length="392" mass="43992">MKLMYLTTHPIQNQVPVFRKLAQTPGIDFKTLYCQIPDAQQQGQQFGVNFEWDIPLLDGYEYEVLENRSRKPSVMKFDGCDTPGVARSLHQHQPDAVAINGWVVKSCLQTARACRRLRIPAIVRGEANDLRPRSWWKRQLHQQMMQLFDAYCPIGLASTRFYRQLNIPDEKLFLSPYCVDNDRVSRSAPKTDASRALARQRFKIQDDRCCLLFCGKLMPKKHPLTILKALEHSIADGSKVQLLIVGDGELRAECEQFVSARSLPVTFAGFINQSEISMAYDVADCLVLPSDHGETWGLVVNEAFAAGNPAIVSDQVGSYPDLIENGVTGWVHRFDDVSHLASRISEAAEDPQRLTLMGQQAKELIHNFSPARAAKGIVAAAEYCAANRLQYA</sequence>
<feature type="domain" description="Glycosyl transferase family 1" evidence="1">
    <location>
        <begin position="198"/>
        <end position="363"/>
    </location>
</feature>
<reference evidence="2 3" key="1">
    <citation type="submission" date="2019-02" db="EMBL/GenBank/DDBJ databases">
        <title>Deep-cultivation of Planctomycetes and their phenomic and genomic characterization uncovers novel biology.</title>
        <authorList>
            <person name="Wiegand S."/>
            <person name="Jogler M."/>
            <person name="Boedeker C."/>
            <person name="Pinto D."/>
            <person name="Vollmers J."/>
            <person name="Rivas-Marin E."/>
            <person name="Kohn T."/>
            <person name="Peeters S.H."/>
            <person name="Heuer A."/>
            <person name="Rast P."/>
            <person name="Oberbeckmann S."/>
            <person name="Bunk B."/>
            <person name="Jeske O."/>
            <person name="Meyerdierks A."/>
            <person name="Storesund J.E."/>
            <person name="Kallscheuer N."/>
            <person name="Luecker S."/>
            <person name="Lage O.M."/>
            <person name="Pohl T."/>
            <person name="Merkel B.J."/>
            <person name="Hornburger P."/>
            <person name="Mueller R.-W."/>
            <person name="Bruemmer F."/>
            <person name="Labrenz M."/>
            <person name="Spormann A.M."/>
            <person name="Op den Camp H."/>
            <person name="Overmann J."/>
            <person name="Amann R."/>
            <person name="Jetten M.S.M."/>
            <person name="Mascher T."/>
            <person name="Medema M.H."/>
            <person name="Devos D.P."/>
            <person name="Kaster A.-K."/>
            <person name="Ovreas L."/>
            <person name="Rohde M."/>
            <person name="Galperin M.Y."/>
            <person name="Jogler C."/>
        </authorList>
    </citation>
    <scope>NUCLEOTIDE SEQUENCE [LARGE SCALE GENOMIC DNA]</scope>
    <source>
        <strain evidence="2 3">SV_7m_r</strain>
    </source>
</reference>
<dbReference type="PANTHER" id="PTHR45947">
    <property type="entry name" value="SULFOQUINOVOSYL TRANSFERASE SQD2"/>
    <property type="match status" value="1"/>
</dbReference>
<keyword evidence="2" id="KW-0808">Transferase</keyword>
<dbReference type="SUPFAM" id="SSF53756">
    <property type="entry name" value="UDP-Glycosyltransferase/glycogen phosphorylase"/>
    <property type="match status" value="1"/>
</dbReference>
<dbReference type="EC" id="2.4.1.301" evidence="2"/>
<dbReference type="InterPro" id="IPR001296">
    <property type="entry name" value="Glyco_trans_1"/>
</dbReference>
<gene>
    <name evidence="2" type="primary">kanE_3</name>
    <name evidence="2" type="ORF">SV7mr_33260</name>
</gene>
<dbReference type="RefSeq" id="WP_145274021.1">
    <property type="nucleotide sequence ID" value="NZ_CP036272.1"/>
</dbReference>
<evidence type="ECO:0000259" key="1">
    <source>
        <dbReference type="Pfam" id="PF00534"/>
    </source>
</evidence>
<dbReference type="PANTHER" id="PTHR45947:SF3">
    <property type="entry name" value="SULFOQUINOVOSYL TRANSFERASE SQD2"/>
    <property type="match status" value="1"/>
</dbReference>
<evidence type="ECO:0000313" key="3">
    <source>
        <dbReference type="Proteomes" id="UP000315003"/>
    </source>
</evidence>
<dbReference type="Proteomes" id="UP000315003">
    <property type="component" value="Chromosome"/>
</dbReference>
<accession>A0A517SXD1</accession>
<dbReference type="Pfam" id="PF00534">
    <property type="entry name" value="Glycos_transf_1"/>
    <property type="match status" value="1"/>
</dbReference>